<comment type="caution">
    <text evidence="1">The sequence shown here is derived from an EMBL/GenBank/DDBJ whole genome shotgun (WGS) entry which is preliminary data.</text>
</comment>
<name>A0A0F9I5G6_9ZZZZ</name>
<sequence length="48" mass="5350">MTKIILISAFPPMIHGIGSYTKYLSDTLYKKGCDCGIISFDPYACEFP</sequence>
<reference evidence="1" key="1">
    <citation type="journal article" date="2015" name="Nature">
        <title>Complex archaea that bridge the gap between prokaryotes and eukaryotes.</title>
        <authorList>
            <person name="Spang A."/>
            <person name="Saw J.H."/>
            <person name="Jorgensen S.L."/>
            <person name="Zaremba-Niedzwiedzka K."/>
            <person name="Martijn J."/>
            <person name="Lind A.E."/>
            <person name="van Eijk R."/>
            <person name="Schleper C."/>
            <person name="Guy L."/>
            <person name="Ettema T.J."/>
        </authorList>
    </citation>
    <scope>NUCLEOTIDE SEQUENCE</scope>
</reference>
<proteinExistence type="predicted"/>
<protein>
    <recommendedName>
        <fullName evidence="2">Glycosyltransferase subfamily 4-like N-terminal domain-containing protein</fullName>
    </recommendedName>
</protein>
<evidence type="ECO:0000313" key="1">
    <source>
        <dbReference type="EMBL" id="KKM22851.1"/>
    </source>
</evidence>
<evidence type="ECO:0008006" key="2">
    <source>
        <dbReference type="Google" id="ProtNLM"/>
    </source>
</evidence>
<gene>
    <name evidence="1" type="ORF">LCGC14_1621140</name>
</gene>
<dbReference type="EMBL" id="LAZR01013248">
    <property type="protein sequence ID" value="KKM22851.1"/>
    <property type="molecule type" value="Genomic_DNA"/>
</dbReference>
<organism evidence="1">
    <name type="scientific">marine sediment metagenome</name>
    <dbReference type="NCBI Taxonomy" id="412755"/>
    <lineage>
        <taxon>unclassified sequences</taxon>
        <taxon>metagenomes</taxon>
        <taxon>ecological metagenomes</taxon>
    </lineage>
</organism>
<dbReference type="AlphaFoldDB" id="A0A0F9I5G6"/>
<accession>A0A0F9I5G6</accession>